<dbReference type="EMBL" id="CM042018">
    <property type="protein sequence ID" value="KAI3829034.1"/>
    <property type="molecule type" value="Genomic_DNA"/>
</dbReference>
<comment type="caution">
    <text evidence="1">The sequence shown here is derived from an EMBL/GenBank/DDBJ whole genome shotgun (WGS) entry which is preliminary data.</text>
</comment>
<keyword evidence="2" id="KW-1185">Reference proteome</keyword>
<organism evidence="1 2">
    <name type="scientific">Smallanthus sonchifolius</name>
    <dbReference type="NCBI Taxonomy" id="185202"/>
    <lineage>
        <taxon>Eukaryota</taxon>
        <taxon>Viridiplantae</taxon>
        <taxon>Streptophyta</taxon>
        <taxon>Embryophyta</taxon>
        <taxon>Tracheophyta</taxon>
        <taxon>Spermatophyta</taxon>
        <taxon>Magnoliopsida</taxon>
        <taxon>eudicotyledons</taxon>
        <taxon>Gunneridae</taxon>
        <taxon>Pentapetalae</taxon>
        <taxon>asterids</taxon>
        <taxon>campanulids</taxon>
        <taxon>Asterales</taxon>
        <taxon>Asteraceae</taxon>
        <taxon>Asteroideae</taxon>
        <taxon>Heliantheae alliance</taxon>
        <taxon>Millerieae</taxon>
        <taxon>Smallanthus</taxon>
    </lineage>
</organism>
<dbReference type="Proteomes" id="UP001056120">
    <property type="component" value="Linkage Group LG01"/>
</dbReference>
<evidence type="ECO:0000313" key="1">
    <source>
        <dbReference type="EMBL" id="KAI3829034.1"/>
    </source>
</evidence>
<sequence>MCVIGVPIDDYTMNIAIKCCCQLFRTKDGFALLGCCFRRAIVPTVFTFSTLLDGLIREDRILEAERLFKNLIKQKICEPDVVTYSTMIKGLCKFGSNDMAIGLLRLME</sequence>
<gene>
    <name evidence="1" type="ORF">L1987_03148</name>
</gene>
<accession>A0ACB9K9T4</accession>
<name>A0ACB9K9T4_9ASTR</name>
<proteinExistence type="predicted"/>
<reference evidence="1 2" key="2">
    <citation type="journal article" date="2022" name="Mol. Ecol. Resour.">
        <title>The genomes of chicory, endive, great burdock and yacon provide insights into Asteraceae paleo-polyploidization history and plant inulin production.</title>
        <authorList>
            <person name="Fan W."/>
            <person name="Wang S."/>
            <person name="Wang H."/>
            <person name="Wang A."/>
            <person name="Jiang F."/>
            <person name="Liu H."/>
            <person name="Zhao H."/>
            <person name="Xu D."/>
            <person name="Zhang Y."/>
        </authorList>
    </citation>
    <scope>NUCLEOTIDE SEQUENCE [LARGE SCALE GENOMIC DNA]</scope>
    <source>
        <strain evidence="2">cv. Yunnan</strain>
        <tissue evidence="1">Leaves</tissue>
    </source>
</reference>
<protein>
    <submittedName>
        <fullName evidence="1">Uncharacterized protein</fullName>
    </submittedName>
</protein>
<reference evidence="2" key="1">
    <citation type="journal article" date="2022" name="Mol. Ecol. Resour.">
        <title>The genomes of chicory, endive, great burdock and yacon provide insights into Asteraceae palaeo-polyploidization history and plant inulin production.</title>
        <authorList>
            <person name="Fan W."/>
            <person name="Wang S."/>
            <person name="Wang H."/>
            <person name="Wang A."/>
            <person name="Jiang F."/>
            <person name="Liu H."/>
            <person name="Zhao H."/>
            <person name="Xu D."/>
            <person name="Zhang Y."/>
        </authorList>
    </citation>
    <scope>NUCLEOTIDE SEQUENCE [LARGE SCALE GENOMIC DNA]</scope>
    <source>
        <strain evidence="2">cv. Yunnan</strain>
    </source>
</reference>
<evidence type="ECO:0000313" key="2">
    <source>
        <dbReference type="Proteomes" id="UP001056120"/>
    </source>
</evidence>